<feature type="compositionally biased region" description="Acidic residues" evidence="9">
    <location>
        <begin position="318"/>
        <end position="329"/>
    </location>
</feature>
<evidence type="ECO:0000256" key="3">
    <source>
        <dbReference type="ARBA" id="ARBA00004600"/>
    </source>
</evidence>
<dbReference type="InterPro" id="IPR048050">
    <property type="entry name" value="ANTH_N_plant"/>
</dbReference>
<dbReference type="Gene3D" id="1.25.40.90">
    <property type="match status" value="1"/>
</dbReference>
<evidence type="ECO:0000256" key="6">
    <source>
        <dbReference type="ARBA" id="ARBA00023136"/>
    </source>
</evidence>
<dbReference type="InterPro" id="IPR014712">
    <property type="entry name" value="ANTH_dom_sf"/>
</dbReference>
<accession>A0AAU9PK31</accession>
<evidence type="ECO:0000259" key="10">
    <source>
        <dbReference type="PROSITE" id="PS50942"/>
    </source>
</evidence>
<dbReference type="GO" id="GO:0005905">
    <property type="term" value="C:clathrin-coated pit"/>
    <property type="evidence" value="ECO:0007669"/>
    <property type="project" value="UniProtKB-SubCell"/>
</dbReference>
<dbReference type="GO" id="GO:0048268">
    <property type="term" value="P:clathrin coat assembly"/>
    <property type="evidence" value="ECO:0007669"/>
    <property type="project" value="InterPro"/>
</dbReference>
<dbReference type="SUPFAM" id="SSF89009">
    <property type="entry name" value="GAT-like domain"/>
    <property type="match status" value="1"/>
</dbReference>
<gene>
    <name evidence="11" type="ORF">LVIROSA_LOCUS36005</name>
</gene>
<evidence type="ECO:0000256" key="8">
    <source>
        <dbReference type="ARBA" id="ARBA00023329"/>
    </source>
</evidence>
<evidence type="ECO:0000256" key="5">
    <source>
        <dbReference type="ARBA" id="ARBA00023034"/>
    </source>
</evidence>
<protein>
    <recommendedName>
        <fullName evidence="10">ENTH domain-containing protein</fullName>
    </recommendedName>
</protein>
<evidence type="ECO:0000256" key="9">
    <source>
        <dbReference type="SAM" id="MobiDB-lite"/>
    </source>
</evidence>
<evidence type="ECO:0000256" key="2">
    <source>
        <dbReference type="ARBA" id="ARBA00004555"/>
    </source>
</evidence>
<feature type="domain" description="ENTH" evidence="10">
    <location>
        <begin position="28"/>
        <end position="164"/>
    </location>
</feature>
<proteinExistence type="predicted"/>
<dbReference type="SMART" id="SM00273">
    <property type="entry name" value="ENTH"/>
    <property type="match status" value="1"/>
</dbReference>
<comment type="caution">
    <text evidence="11">The sequence shown here is derived from an EMBL/GenBank/DDBJ whole genome shotgun (WGS) entry which is preliminary data.</text>
</comment>
<dbReference type="InterPro" id="IPR011417">
    <property type="entry name" value="ANTH_dom"/>
</dbReference>
<feature type="compositionally biased region" description="Basic and acidic residues" evidence="9">
    <location>
        <begin position="330"/>
        <end position="344"/>
    </location>
</feature>
<keyword evidence="4" id="KW-0254">Endocytosis</keyword>
<dbReference type="GO" id="GO:0005545">
    <property type="term" value="F:1-phosphatidylinositol binding"/>
    <property type="evidence" value="ECO:0007669"/>
    <property type="project" value="InterPro"/>
</dbReference>
<dbReference type="GO" id="GO:0006900">
    <property type="term" value="P:vesicle budding from membrane"/>
    <property type="evidence" value="ECO:0007669"/>
    <property type="project" value="TreeGrafter"/>
</dbReference>
<evidence type="ECO:0000256" key="1">
    <source>
        <dbReference type="ARBA" id="ARBA00004132"/>
    </source>
</evidence>
<dbReference type="PANTHER" id="PTHR22951">
    <property type="entry name" value="CLATHRIN ASSEMBLY PROTEIN"/>
    <property type="match status" value="1"/>
</dbReference>
<dbReference type="Gene3D" id="1.20.58.150">
    <property type="entry name" value="ANTH domain"/>
    <property type="match status" value="1"/>
</dbReference>
<dbReference type="FunFam" id="1.20.58.150:FF:000005">
    <property type="entry name" value="putative clathrin assembly protein At2g25430"/>
    <property type="match status" value="1"/>
</dbReference>
<name>A0AAU9PK31_9ASTR</name>
<dbReference type="GO" id="GO:0072583">
    <property type="term" value="P:clathrin-dependent endocytosis"/>
    <property type="evidence" value="ECO:0007669"/>
    <property type="project" value="InterPro"/>
</dbReference>
<dbReference type="GO" id="GO:0005546">
    <property type="term" value="F:phosphatidylinositol-4,5-bisphosphate binding"/>
    <property type="evidence" value="ECO:0007669"/>
    <property type="project" value="TreeGrafter"/>
</dbReference>
<dbReference type="InterPro" id="IPR013809">
    <property type="entry name" value="ENTH"/>
</dbReference>
<evidence type="ECO:0000256" key="7">
    <source>
        <dbReference type="ARBA" id="ARBA00023176"/>
    </source>
</evidence>
<reference evidence="11 12" key="1">
    <citation type="submission" date="2022-01" db="EMBL/GenBank/DDBJ databases">
        <authorList>
            <person name="Xiong W."/>
            <person name="Schranz E."/>
        </authorList>
    </citation>
    <scope>NUCLEOTIDE SEQUENCE [LARGE SCALE GENOMIC DNA]</scope>
</reference>
<dbReference type="InterPro" id="IPR045192">
    <property type="entry name" value="AP180-like"/>
</dbReference>
<dbReference type="PROSITE" id="PS50942">
    <property type="entry name" value="ENTH"/>
    <property type="match status" value="1"/>
</dbReference>
<dbReference type="FunFam" id="1.25.40.90:FF:000019">
    <property type="entry name" value="Clathrin coat assembly protein"/>
    <property type="match status" value="1"/>
</dbReference>
<dbReference type="EMBL" id="CAKMRJ010005634">
    <property type="protein sequence ID" value="CAH1450586.1"/>
    <property type="molecule type" value="Genomic_DNA"/>
</dbReference>
<keyword evidence="6" id="KW-0472">Membrane</keyword>
<keyword evidence="12" id="KW-1185">Reference proteome</keyword>
<dbReference type="InterPro" id="IPR008942">
    <property type="entry name" value="ENTH_VHS"/>
</dbReference>
<keyword evidence="5" id="KW-0333">Golgi apparatus</keyword>
<dbReference type="GO" id="GO:0000149">
    <property type="term" value="F:SNARE binding"/>
    <property type="evidence" value="ECO:0007669"/>
    <property type="project" value="TreeGrafter"/>
</dbReference>
<feature type="region of interest" description="Disordered" evidence="9">
    <location>
        <begin position="311"/>
        <end position="354"/>
    </location>
</feature>
<dbReference type="PANTHER" id="PTHR22951:SF12">
    <property type="entry name" value="OS05G0426100 PROTEIN"/>
    <property type="match status" value="1"/>
</dbReference>
<organism evidence="11 12">
    <name type="scientific">Lactuca virosa</name>
    <dbReference type="NCBI Taxonomy" id="75947"/>
    <lineage>
        <taxon>Eukaryota</taxon>
        <taxon>Viridiplantae</taxon>
        <taxon>Streptophyta</taxon>
        <taxon>Embryophyta</taxon>
        <taxon>Tracheophyta</taxon>
        <taxon>Spermatophyta</taxon>
        <taxon>Magnoliopsida</taxon>
        <taxon>eudicotyledons</taxon>
        <taxon>Gunneridae</taxon>
        <taxon>Pentapetalae</taxon>
        <taxon>asterids</taxon>
        <taxon>campanulids</taxon>
        <taxon>Asterales</taxon>
        <taxon>Asteraceae</taxon>
        <taxon>Cichorioideae</taxon>
        <taxon>Cichorieae</taxon>
        <taxon>Lactucinae</taxon>
        <taxon>Lactuca</taxon>
    </lineage>
</organism>
<evidence type="ECO:0000313" key="11">
    <source>
        <dbReference type="EMBL" id="CAH1450586.1"/>
    </source>
</evidence>
<comment type="subcellular location">
    <subcellularLocation>
        <location evidence="1">Cytoplasmic vesicle</location>
        <location evidence="1">Clathrin-coated vesicle</location>
    </subcellularLocation>
    <subcellularLocation>
        <location evidence="2">Golgi apparatus</location>
    </subcellularLocation>
    <subcellularLocation>
        <location evidence="3">Membrane</location>
        <location evidence="3">Clathrin-coated pit</location>
    </subcellularLocation>
</comment>
<evidence type="ECO:0000256" key="4">
    <source>
        <dbReference type="ARBA" id="ARBA00022583"/>
    </source>
</evidence>
<keyword evidence="7" id="KW-0168">Coated pit</keyword>
<keyword evidence="8" id="KW-0968">Cytoplasmic vesicle</keyword>
<dbReference type="Pfam" id="PF07651">
    <property type="entry name" value="ANTH"/>
    <property type="match status" value="1"/>
</dbReference>
<dbReference type="SUPFAM" id="SSF48464">
    <property type="entry name" value="ENTH/VHS domain"/>
    <property type="match status" value="1"/>
</dbReference>
<dbReference type="AlphaFoldDB" id="A0AAU9PK31"/>
<dbReference type="GO" id="GO:0005794">
    <property type="term" value="C:Golgi apparatus"/>
    <property type="evidence" value="ECO:0007669"/>
    <property type="project" value="UniProtKB-SubCell"/>
</dbReference>
<evidence type="ECO:0000313" key="12">
    <source>
        <dbReference type="Proteomes" id="UP001157418"/>
    </source>
</evidence>
<dbReference type="GO" id="GO:0030136">
    <property type="term" value="C:clathrin-coated vesicle"/>
    <property type="evidence" value="ECO:0007669"/>
    <property type="project" value="UniProtKB-SubCell"/>
</dbReference>
<sequence length="413" mass="47255">MNSMGSDRFRKAIGKVKDHTRISLARVSSSTDLPELEVAIVKATRHAEYPAEDRHIREIITLTNDSQIHVASCVSLISGRLDKTRNWIVALKVLIVIQRLLQDGDRAYEREIFYATRRGTRLLNMSDFRDMSRTNSWDFSAFIRTYSLYLDEYLEYRMQGGREKHDDEPEPEPVTLKSPVHGKTKDNLFSRQQHLMQLLERFLACRPTGPARNHRIVMVALYPIVKQSIYMYYDMTDALSILIGQFRELEISDSVKVYEFLRRVRKQFDELDNFYDYCKSIGLARTSEYPEVAKISQKRLDIMDKFIREKSGTSQYQTEEESESEEEEEARSPEPDKKEGKLSQDDVLNLGDGGQTVEEYADKVGLAFYDGGPANHQPSLPGGFSPEVIDDMYQQARQKSGNIAAGSASSVAG</sequence>
<dbReference type="Proteomes" id="UP001157418">
    <property type="component" value="Unassembled WGS sequence"/>
</dbReference>
<dbReference type="GO" id="GO:0032050">
    <property type="term" value="F:clathrin heavy chain binding"/>
    <property type="evidence" value="ECO:0007669"/>
    <property type="project" value="TreeGrafter"/>
</dbReference>
<dbReference type="CDD" id="cd16987">
    <property type="entry name" value="ANTH_N_AP180_plant"/>
    <property type="match status" value="1"/>
</dbReference>